<protein>
    <recommendedName>
        <fullName evidence="3">AbiEi antitoxin C-terminal domain-containing protein</fullName>
    </recommendedName>
</protein>
<keyword evidence="2" id="KW-1185">Reference proteome</keyword>
<evidence type="ECO:0000313" key="1">
    <source>
        <dbReference type="EMBL" id="EGD55587.1"/>
    </source>
</evidence>
<sequence length="325" mass="35607">MEPIPDSLRPIGMWGIDEHGLIWRDRALASGATEAEIAKAVRGGLITVVGRGVYAPSQSHRDTPGESSREHYRLRSTAVAKELVRADDGRALSHQSAAAVLGLELLAPDTTAVHLVNGRAGGGNVFAHRVVHPGRLEEDDVVVVAGLRVTSPARTAVDVALSLTDFSQILAVFDSALRAGVPREDLERRLAAPRRGVARARYALTLADGRSDNPGESWGRAQMIEGGVPIPALQTEYRLGSGRLAICDYDWDGQVVGEFDGFGKYRRSSLRPGEEPADAVFREKVREDGLRDLDLGVVRWTWEVLRRRRLVAYLAERLPRFGINW</sequence>
<proteinExistence type="predicted"/>
<dbReference type="Proteomes" id="UP000035065">
    <property type="component" value="Unassembled WGS sequence"/>
</dbReference>
<dbReference type="AlphaFoldDB" id="F1YI33"/>
<comment type="caution">
    <text evidence="1">The sequence shown here is derived from an EMBL/GenBank/DDBJ whole genome shotgun (WGS) entry which is preliminary data.</text>
</comment>
<name>F1YI33_9ACTN</name>
<evidence type="ECO:0008006" key="3">
    <source>
        <dbReference type="Google" id="ProtNLM"/>
    </source>
</evidence>
<dbReference type="STRING" id="644548.SCNU_07738"/>
<dbReference type="EMBL" id="AEUD01000005">
    <property type="protein sequence ID" value="EGD55587.1"/>
    <property type="molecule type" value="Genomic_DNA"/>
</dbReference>
<evidence type="ECO:0000313" key="2">
    <source>
        <dbReference type="Proteomes" id="UP000035065"/>
    </source>
</evidence>
<accession>F1YI33</accession>
<reference evidence="1 2" key="1">
    <citation type="journal article" date="2011" name="J. Bacteriol.">
        <title>Draft Genome Sequence of Gordonia neofelifaecis NRRL B-59395, a Cholesterol-Degrading Actinomycete.</title>
        <authorList>
            <person name="Ge F."/>
            <person name="Li W."/>
            <person name="Chen G."/>
            <person name="Liu Y."/>
            <person name="Zhang G."/>
            <person name="Yong B."/>
            <person name="Wang Q."/>
            <person name="Wang N."/>
            <person name="Huang Z."/>
            <person name="Li W."/>
            <person name="Wang J."/>
            <person name="Wu C."/>
            <person name="Xie Q."/>
            <person name="Liu G."/>
        </authorList>
    </citation>
    <scope>NUCLEOTIDE SEQUENCE [LARGE SCALE GENOMIC DNA]</scope>
    <source>
        <strain evidence="1 2">NRRL B-59395</strain>
    </source>
</reference>
<gene>
    <name evidence="1" type="ORF">SCNU_07738</name>
</gene>
<organism evidence="1 2">
    <name type="scientific">Gordonia neofelifaecis NRRL B-59395</name>
    <dbReference type="NCBI Taxonomy" id="644548"/>
    <lineage>
        <taxon>Bacteria</taxon>
        <taxon>Bacillati</taxon>
        <taxon>Actinomycetota</taxon>
        <taxon>Actinomycetes</taxon>
        <taxon>Mycobacteriales</taxon>
        <taxon>Gordoniaceae</taxon>
        <taxon>Gordonia</taxon>
    </lineage>
</organism>
<dbReference type="eggNOG" id="COG5340">
    <property type="taxonomic scope" value="Bacteria"/>
</dbReference>